<evidence type="ECO:0000256" key="2">
    <source>
        <dbReference type="ARBA" id="ARBA00006920"/>
    </source>
</evidence>
<evidence type="ECO:0000256" key="11">
    <source>
        <dbReference type="ARBA" id="ARBA00023303"/>
    </source>
</evidence>
<keyword evidence="10 13" id="KW-0472">Membrane</keyword>
<dbReference type="Pfam" id="PF06736">
    <property type="entry name" value="TMEM175"/>
    <property type="match status" value="1"/>
</dbReference>
<keyword evidence="8 13" id="KW-1133">Transmembrane helix</keyword>
<keyword evidence="4" id="KW-0633">Potassium transport</keyword>
<dbReference type="PANTHER" id="PTHR31462:SF5">
    <property type="entry name" value="ENDOSOMAL_LYSOSOMAL PROTON CHANNEL TMEM175"/>
    <property type="match status" value="1"/>
</dbReference>
<gene>
    <name evidence="14" type="ORF">GCM10022231_13220</name>
</gene>
<protein>
    <submittedName>
        <fullName evidence="14">TMEM175 family protein</fullName>
    </submittedName>
</protein>
<evidence type="ECO:0000313" key="14">
    <source>
        <dbReference type="EMBL" id="GAA3955868.1"/>
    </source>
</evidence>
<feature type="transmembrane region" description="Helical" evidence="13">
    <location>
        <begin position="93"/>
        <end position="113"/>
    </location>
</feature>
<keyword evidence="9" id="KW-0406">Ion transport</keyword>
<evidence type="ECO:0000256" key="4">
    <source>
        <dbReference type="ARBA" id="ARBA00022538"/>
    </source>
</evidence>
<keyword evidence="5 13" id="KW-0812">Transmembrane</keyword>
<evidence type="ECO:0000256" key="3">
    <source>
        <dbReference type="ARBA" id="ARBA00022448"/>
    </source>
</evidence>
<proteinExistence type="inferred from homology"/>
<feature type="transmembrane region" description="Helical" evidence="13">
    <location>
        <begin position="63"/>
        <end position="81"/>
    </location>
</feature>
<keyword evidence="15" id="KW-1185">Reference proteome</keyword>
<dbReference type="EMBL" id="BAAAZW010000003">
    <property type="protein sequence ID" value="GAA3955868.1"/>
    <property type="molecule type" value="Genomic_DNA"/>
</dbReference>
<evidence type="ECO:0000256" key="6">
    <source>
        <dbReference type="ARBA" id="ARBA00022826"/>
    </source>
</evidence>
<evidence type="ECO:0000256" key="9">
    <source>
        <dbReference type="ARBA" id="ARBA00023065"/>
    </source>
</evidence>
<feature type="transmembrane region" description="Helical" evidence="13">
    <location>
        <begin position="128"/>
        <end position="148"/>
    </location>
</feature>
<keyword evidence="6" id="KW-0631">Potassium channel</keyword>
<keyword evidence="3" id="KW-0813">Transport</keyword>
<evidence type="ECO:0000256" key="10">
    <source>
        <dbReference type="ARBA" id="ARBA00023136"/>
    </source>
</evidence>
<comment type="catalytic activity">
    <reaction evidence="12">
        <text>K(+)(in) = K(+)(out)</text>
        <dbReference type="Rhea" id="RHEA:29463"/>
        <dbReference type="ChEBI" id="CHEBI:29103"/>
    </reaction>
</comment>
<organism evidence="14 15">
    <name type="scientific">Gordonia caeni</name>
    <dbReference type="NCBI Taxonomy" id="1007097"/>
    <lineage>
        <taxon>Bacteria</taxon>
        <taxon>Bacillati</taxon>
        <taxon>Actinomycetota</taxon>
        <taxon>Actinomycetes</taxon>
        <taxon>Mycobacteriales</taxon>
        <taxon>Gordoniaceae</taxon>
        <taxon>Gordonia</taxon>
    </lineage>
</organism>
<evidence type="ECO:0000256" key="8">
    <source>
        <dbReference type="ARBA" id="ARBA00022989"/>
    </source>
</evidence>
<feature type="transmembrane region" description="Helical" evidence="13">
    <location>
        <begin position="169"/>
        <end position="187"/>
    </location>
</feature>
<keyword evidence="11" id="KW-0407">Ion channel</keyword>
<keyword evidence="7" id="KW-0630">Potassium</keyword>
<comment type="subcellular location">
    <subcellularLocation>
        <location evidence="1">Membrane</location>
        <topology evidence="1">Multi-pass membrane protein</topology>
    </subcellularLocation>
</comment>
<evidence type="ECO:0000256" key="5">
    <source>
        <dbReference type="ARBA" id="ARBA00022692"/>
    </source>
</evidence>
<dbReference type="PANTHER" id="PTHR31462">
    <property type="entry name" value="ENDOSOMAL/LYSOSOMAL POTASSIUM CHANNEL TMEM175"/>
    <property type="match status" value="1"/>
</dbReference>
<evidence type="ECO:0000313" key="15">
    <source>
        <dbReference type="Proteomes" id="UP001418444"/>
    </source>
</evidence>
<dbReference type="RefSeq" id="WP_344781878.1">
    <property type="nucleotide sequence ID" value="NZ_BAAAZW010000003.1"/>
</dbReference>
<reference evidence="15" key="1">
    <citation type="journal article" date="2019" name="Int. J. Syst. Evol. Microbiol.">
        <title>The Global Catalogue of Microorganisms (GCM) 10K type strain sequencing project: providing services to taxonomists for standard genome sequencing and annotation.</title>
        <authorList>
            <consortium name="The Broad Institute Genomics Platform"/>
            <consortium name="The Broad Institute Genome Sequencing Center for Infectious Disease"/>
            <person name="Wu L."/>
            <person name="Ma J."/>
        </authorList>
    </citation>
    <scope>NUCLEOTIDE SEQUENCE [LARGE SCALE GENOMIC DNA]</scope>
    <source>
        <strain evidence="15">JCM 16923</strain>
    </source>
</reference>
<comment type="similarity">
    <text evidence="2">Belongs to the TMEM175 family.</text>
</comment>
<dbReference type="InterPro" id="IPR010617">
    <property type="entry name" value="TMEM175-like"/>
</dbReference>
<accession>A0ABP7NX21</accession>
<evidence type="ECO:0000256" key="1">
    <source>
        <dbReference type="ARBA" id="ARBA00004141"/>
    </source>
</evidence>
<evidence type="ECO:0000256" key="13">
    <source>
        <dbReference type="SAM" id="Phobius"/>
    </source>
</evidence>
<dbReference type="Proteomes" id="UP001418444">
    <property type="component" value="Unassembled WGS sequence"/>
</dbReference>
<evidence type="ECO:0000256" key="12">
    <source>
        <dbReference type="ARBA" id="ARBA00034430"/>
    </source>
</evidence>
<sequence>MTDTDATAAANAESPRTTEGFRRLLAFCDAVVAIALTLLVLPLTDAAGDADDTTAWAFIEHHSALLTSVLISFAVIAGFWWHHHQMAEYFAAYDGVVVVLNLVWLLMIVMLPFTTELGSSRPVTGANVLYLVVLTIAAAAMSAMYAWARRHPALLVEGAPRAEFLAARGGWLTVVVMAVALVVTAIWPSSGSWPLLLLLAIGPLERLVSARASQ</sequence>
<comment type="caution">
    <text evidence="14">The sequence shown here is derived from an EMBL/GenBank/DDBJ whole genome shotgun (WGS) entry which is preliminary data.</text>
</comment>
<evidence type="ECO:0000256" key="7">
    <source>
        <dbReference type="ARBA" id="ARBA00022958"/>
    </source>
</evidence>
<name>A0ABP7NX21_9ACTN</name>
<feature type="transmembrane region" description="Helical" evidence="13">
    <location>
        <begin position="24"/>
        <end position="43"/>
    </location>
</feature>